<dbReference type="Proteomes" id="UP000037069">
    <property type="component" value="Unassembled WGS sequence"/>
</dbReference>
<organism evidence="4 5">
    <name type="scientific">Lucilia cuprina</name>
    <name type="common">Green bottle fly</name>
    <name type="synonym">Australian sheep blowfly</name>
    <dbReference type="NCBI Taxonomy" id="7375"/>
    <lineage>
        <taxon>Eukaryota</taxon>
        <taxon>Metazoa</taxon>
        <taxon>Ecdysozoa</taxon>
        <taxon>Arthropoda</taxon>
        <taxon>Hexapoda</taxon>
        <taxon>Insecta</taxon>
        <taxon>Pterygota</taxon>
        <taxon>Neoptera</taxon>
        <taxon>Endopterygota</taxon>
        <taxon>Diptera</taxon>
        <taxon>Brachycera</taxon>
        <taxon>Muscomorpha</taxon>
        <taxon>Oestroidea</taxon>
        <taxon>Calliphoridae</taxon>
        <taxon>Luciliinae</taxon>
        <taxon>Lucilia</taxon>
    </lineage>
</organism>
<dbReference type="GO" id="GO:0046856">
    <property type="term" value="P:phosphatidylinositol dephosphorylation"/>
    <property type="evidence" value="ECO:0007669"/>
    <property type="project" value="TreeGrafter"/>
</dbReference>
<dbReference type="AlphaFoldDB" id="A0A0L0C7U2"/>
<feature type="compositionally biased region" description="Low complexity" evidence="1">
    <location>
        <begin position="887"/>
        <end position="906"/>
    </location>
</feature>
<dbReference type="PANTHER" id="PTHR45662:SF8">
    <property type="entry name" value="PHOSPHATIDYLINOSITIDE PHOSPHATASE SAC2"/>
    <property type="match status" value="1"/>
</dbReference>
<feature type="domain" description="SAC" evidence="2">
    <location>
        <begin position="201"/>
        <end position="521"/>
    </location>
</feature>
<dbReference type="GO" id="GO:0005769">
    <property type="term" value="C:early endosome"/>
    <property type="evidence" value="ECO:0007669"/>
    <property type="project" value="TreeGrafter"/>
</dbReference>
<accession>A0A0L0C7U2</accession>
<dbReference type="InterPro" id="IPR022158">
    <property type="entry name" value="Inositol_phosphatase"/>
</dbReference>
<gene>
    <name evidence="4" type="ORF">FF38_06302</name>
</gene>
<dbReference type="STRING" id="7375.A0A0L0C7U2"/>
<dbReference type="PANTHER" id="PTHR45662">
    <property type="entry name" value="PHOSPHATIDYLINOSITIDE PHOSPHATASE SAC1"/>
    <property type="match status" value="1"/>
</dbReference>
<dbReference type="GO" id="GO:2001135">
    <property type="term" value="P:regulation of endocytic recycling"/>
    <property type="evidence" value="ECO:0007669"/>
    <property type="project" value="TreeGrafter"/>
</dbReference>
<dbReference type="PROSITE" id="PS51791">
    <property type="entry name" value="HSAC2"/>
    <property type="match status" value="1"/>
</dbReference>
<dbReference type="OrthoDB" id="405996at2759"/>
<dbReference type="Pfam" id="PF02383">
    <property type="entry name" value="Syja_N"/>
    <property type="match status" value="1"/>
</dbReference>
<feature type="compositionally biased region" description="Polar residues" evidence="1">
    <location>
        <begin position="1137"/>
        <end position="1147"/>
    </location>
</feature>
<proteinExistence type="predicted"/>
<evidence type="ECO:0000259" key="2">
    <source>
        <dbReference type="PROSITE" id="PS50275"/>
    </source>
</evidence>
<comment type="caution">
    <text evidence="4">The sequence shown here is derived from an EMBL/GenBank/DDBJ whole genome shotgun (WGS) entry which is preliminary data.</text>
</comment>
<feature type="region of interest" description="Disordered" evidence="1">
    <location>
        <begin position="107"/>
        <end position="142"/>
    </location>
</feature>
<reference evidence="4 5" key="1">
    <citation type="journal article" date="2015" name="Nat. Commun.">
        <title>Lucilia cuprina genome unlocks parasitic fly biology to underpin future interventions.</title>
        <authorList>
            <person name="Anstead C.A."/>
            <person name="Korhonen P.K."/>
            <person name="Young N.D."/>
            <person name="Hall R.S."/>
            <person name="Jex A.R."/>
            <person name="Murali S.C."/>
            <person name="Hughes D.S."/>
            <person name="Lee S.F."/>
            <person name="Perry T."/>
            <person name="Stroehlein A.J."/>
            <person name="Ansell B.R."/>
            <person name="Breugelmans B."/>
            <person name="Hofmann A."/>
            <person name="Qu J."/>
            <person name="Dugan S."/>
            <person name="Lee S.L."/>
            <person name="Chao H."/>
            <person name="Dinh H."/>
            <person name="Han Y."/>
            <person name="Doddapaneni H.V."/>
            <person name="Worley K.C."/>
            <person name="Muzny D.M."/>
            <person name="Ioannidis P."/>
            <person name="Waterhouse R.M."/>
            <person name="Zdobnov E.M."/>
            <person name="James P.J."/>
            <person name="Bagnall N.H."/>
            <person name="Kotze A.C."/>
            <person name="Gibbs R.A."/>
            <person name="Richards S."/>
            <person name="Batterham P."/>
            <person name="Gasser R.B."/>
        </authorList>
    </citation>
    <scope>NUCLEOTIDE SEQUENCE [LARGE SCALE GENOMIC DNA]</scope>
    <source>
        <strain evidence="4 5">LS</strain>
        <tissue evidence="4">Full body</tissue>
    </source>
</reference>
<feature type="compositionally biased region" description="Polar residues" evidence="1">
    <location>
        <begin position="907"/>
        <end position="924"/>
    </location>
</feature>
<dbReference type="EMBL" id="JRES01000789">
    <property type="protein sequence ID" value="KNC28322.1"/>
    <property type="molecule type" value="Genomic_DNA"/>
</dbReference>
<evidence type="ECO:0000256" key="1">
    <source>
        <dbReference type="SAM" id="MobiDB-lite"/>
    </source>
</evidence>
<dbReference type="OMA" id="ALHKESQ"/>
<feature type="domain" description="HSac2" evidence="3">
    <location>
        <begin position="665"/>
        <end position="863"/>
    </location>
</feature>
<dbReference type="GO" id="GO:0045334">
    <property type="term" value="C:clathrin-coated endocytic vesicle"/>
    <property type="evidence" value="ECO:0007669"/>
    <property type="project" value="TreeGrafter"/>
</dbReference>
<keyword evidence="5" id="KW-1185">Reference proteome</keyword>
<feature type="compositionally biased region" description="Acidic residues" evidence="1">
    <location>
        <begin position="953"/>
        <end position="966"/>
    </location>
</feature>
<dbReference type="InterPro" id="IPR002013">
    <property type="entry name" value="SAC_dom"/>
</dbReference>
<name>A0A0L0C7U2_LUCCU</name>
<feature type="region of interest" description="Disordered" evidence="1">
    <location>
        <begin position="880"/>
        <end position="924"/>
    </location>
</feature>
<dbReference type="PROSITE" id="PS50275">
    <property type="entry name" value="SAC"/>
    <property type="match status" value="1"/>
</dbReference>
<feature type="compositionally biased region" description="Low complexity" evidence="1">
    <location>
        <begin position="109"/>
        <end position="142"/>
    </location>
</feature>
<dbReference type="GO" id="GO:0043812">
    <property type="term" value="F:phosphatidylinositol-4-phosphate phosphatase activity"/>
    <property type="evidence" value="ECO:0007669"/>
    <property type="project" value="TreeGrafter"/>
</dbReference>
<evidence type="ECO:0000313" key="5">
    <source>
        <dbReference type="Proteomes" id="UP000037069"/>
    </source>
</evidence>
<feature type="region of interest" description="Disordered" evidence="1">
    <location>
        <begin position="937"/>
        <end position="966"/>
    </location>
</feature>
<feature type="region of interest" description="Disordered" evidence="1">
    <location>
        <begin position="1137"/>
        <end position="1156"/>
    </location>
</feature>
<protein>
    <recommendedName>
        <fullName evidence="6">Phosphatidylinositide phosphatase SAC2</fullName>
    </recommendedName>
</protein>
<evidence type="ECO:0000259" key="3">
    <source>
        <dbReference type="PROSITE" id="PS51791"/>
    </source>
</evidence>
<evidence type="ECO:0000313" key="4">
    <source>
        <dbReference type="EMBL" id="KNC28322.1"/>
    </source>
</evidence>
<sequence>MEVFQTDNYYIFVKREKSLWWNRTTSEFTIKAGWDLSSVDDIECLGITQGIVGVISLPNVYEPHLVIVKEATPVGVLYPPHLVYKIKSICILSLYEPDAVLPNCTRHASSSNTTPTHSRNSSTSSSINANVNSNTNSSSSRSKLFEGNQLMNKTWGAVKSAGNTIKNTTQQAAALASNQVKSSVGIRDPTRIGKRITEELHKIFDDTDSFYFCFDHDITNNLQRHLPVGSNDQQTPDERFFWNMHMIKDIMALNDKTWILPIIQGFVQVEPCVIGNECFTLALVSRRSRHRAGTRYKRRGVDEKGNCANYVETEQILSFRHHQLAFTQVRGSVPIFWSQPGYKYRPPPRLDRGEAETQEAFETHFIKELDIYEGVCIVNLVEQSGKEKLIGDAYAKHVLKYNNDRVVYVTFDFHDYCRGMRFENVSALVEALAPEAGAMGFHWRDQRGVICNQKSVFRVNCMDCLDRTNVVQTALGKAVLESQLVKLGLSPPYSPIPEQLKNPFMVLWANNGDIISRQYAGTNALKGDYTRTGERKISGMMKDGMNSANRFFIQNFADTFRQCMIDLMQGQLNDAQQLKEDEVLTTMLQILCPSTPAPTRGYFYAGVLQPEIHLLENILFTSYYLARFKDSYRQATIDLMLGNPVTSESLNALGGQAAPDDNDASEGAEHAKLLVEDCRKLLLGSAQYPVGAWGLIDADPNSGDINETEVDTILLLTDESYIVAEYDSHLDKIVRFEKVLLQNITQIELGMYQQTKIFQSSTPAMLCLRINYTIDGADGYFHMFRSANIRFFNNMAYPIKTPEEVSESMQSIVEMFRIALDNVGREDVRFTTGGILQRRKSKNPLLEVPKQGMPRNLSESQLMQISSKAFSNVAGQFSKLGQSLNPNKSKQSASASTSANNSKRTSPTTVNKTAQINPQVMRQSETSIDKAIEATEKPLFTVGRQPKYSSGSDSEENDSSIYEPEIDSDTELAISAITAAEKVNFNNENNFLPSVGIVMGNAQEAAAATQQSPTNEGMQELNDKDNHNKHLEDVSSISISSVANNLTFPSGLLENAPPVRPITPNPQICVQDDGGNFQADEVQQPRTISPKDLKLPINSSKLNQFKSMTSPLTKIAKGVQNIGLNLDPRKIATKTGVLSPTSVSADNSPPERSVGSKLQLEEMWQESNCKTKLIAL</sequence>
<evidence type="ECO:0008006" key="6">
    <source>
        <dbReference type="Google" id="ProtNLM"/>
    </source>
</evidence>
<dbReference type="InterPro" id="IPR034753">
    <property type="entry name" value="hSac2"/>
</dbReference>
<dbReference type="Pfam" id="PF12456">
    <property type="entry name" value="hSac2"/>
    <property type="match status" value="1"/>
</dbReference>